<dbReference type="AlphaFoldDB" id="U4QM75"/>
<accession>U4QM75</accession>
<evidence type="ECO:0000313" key="3">
    <source>
        <dbReference type="Proteomes" id="UP000017243"/>
    </source>
</evidence>
<gene>
    <name evidence="2" type="ORF">LHCIRMBIA953_00406</name>
</gene>
<dbReference type="Proteomes" id="UP000017243">
    <property type="component" value="Unassembled WGS sequence"/>
</dbReference>
<name>U4QM75_LACHE</name>
<reference evidence="2 3" key="1">
    <citation type="submission" date="2013-09" db="EMBL/GenBank/DDBJ databases">
        <title>Draft Genome Sequence of five Lactobacillus helveticus strains CIRM-BIA 101T, 103, 104, 951 and 953 isolated from milk product.</title>
        <authorList>
            <person name="Valence F."/>
            <person name="Chuat V."/>
            <person name="Ma L."/>
            <person name="Creno S."/>
            <person name="Falentin H."/>
            <person name="Lortal S."/>
            <person name="Bizet C."/>
            <person name="Clermont D."/>
            <person name="Loux V."/>
            <person name="Bouchier C."/>
            <person name="Cousin S."/>
        </authorList>
    </citation>
    <scope>NUCLEOTIDE SEQUENCE [LARGE SCALE GENOMIC DNA]</scope>
    <source>
        <strain evidence="2 3">CIRM-BIA 953</strain>
    </source>
</reference>
<protein>
    <submittedName>
        <fullName evidence="2">Replication initiation protein RepA</fullName>
    </submittedName>
</protein>
<evidence type="ECO:0000313" key="2">
    <source>
        <dbReference type="EMBL" id="CDI42170.1"/>
    </source>
</evidence>
<dbReference type="Pfam" id="PF18008">
    <property type="entry name" value="Bac_RepA_C"/>
    <property type="match status" value="1"/>
</dbReference>
<evidence type="ECO:0000259" key="1">
    <source>
        <dbReference type="Pfam" id="PF18008"/>
    </source>
</evidence>
<organism evidence="2 3">
    <name type="scientific">Lactobacillus helveticus CIRM-BIA 953</name>
    <dbReference type="NCBI Taxonomy" id="1226335"/>
    <lineage>
        <taxon>Bacteria</taxon>
        <taxon>Bacillati</taxon>
        <taxon>Bacillota</taxon>
        <taxon>Bacilli</taxon>
        <taxon>Lactobacillales</taxon>
        <taxon>Lactobacillaceae</taxon>
        <taxon>Lactobacillus</taxon>
    </lineage>
</organism>
<comment type="caution">
    <text evidence="2">The sequence shown here is derived from an EMBL/GenBank/DDBJ whole genome shotgun (WGS) entry which is preliminary data.</text>
</comment>
<sequence>MVNHANDFLTDEDSGLPVFLEPEAVQLLSFWCRSPQQMRRFIGIILNAKYAIEKAHKDLGVWITLDDPELKPLMTKTLRRYFQRPEKQRETHQERRELLIRHHAKSI</sequence>
<dbReference type="InterPro" id="IPR041151">
    <property type="entry name" value="Bac_RepA_C"/>
</dbReference>
<dbReference type="EMBL" id="CBUH010000083">
    <property type="protein sequence ID" value="CDI42170.1"/>
    <property type="molecule type" value="Genomic_DNA"/>
</dbReference>
<proteinExistence type="predicted"/>
<feature type="domain" description="Replication initiator protein A C-terminal" evidence="1">
    <location>
        <begin position="20"/>
        <end position="90"/>
    </location>
</feature>